<feature type="region of interest" description="Disordered" evidence="2">
    <location>
        <begin position="1"/>
        <end position="216"/>
    </location>
</feature>
<dbReference type="PROSITE" id="PS50137">
    <property type="entry name" value="DS_RBD"/>
    <property type="match status" value="1"/>
</dbReference>
<name>A0ABY7GHA7_MYAAR</name>
<evidence type="ECO:0000259" key="3">
    <source>
        <dbReference type="PROSITE" id="PS50137"/>
    </source>
</evidence>
<proteinExistence type="predicted"/>
<organism evidence="4 5">
    <name type="scientific">Mya arenaria</name>
    <name type="common">Soft-shell clam</name>
    <dbReference type="NCBI Taxonomy" id="6604"/>
    <lineage>
        <taxon>Eukaryota</taxon>
        <taxon>Metazoa</taxon>
        <taxon>Spiralia</taxon>
        <taxon>Lophotrochozoa</taxon>
        <taxon>Mollusca</taxon>
        <taxon>Bivalvia</taxon>
        <taxon>Autobranchia</taxon>
        <taxon>Heteroconchia</taxon>
        <taxon>Euheterodonta</taxon>
        <taxon>Imparidentia</taxon>
        <taxon>Neoheterodontei</taxon>
        <taxon>Myida</taxon>
        <taxon>Myoidea</taxon>
        <taxon>Myidae</taxon>
        <taxon>Mya</taxon>
    </lineage>
</organism>
<keyword evidence="5" id="KW-1185">Reference proteome</keyword>
<feature type="compositionally biased region" description="Gly residues" evidence="2">
    <location>
        <begin position="128"/>
        <end position="137"/>
    </location>
</feature>
<feature type="compositionally biased region" description="Polar residues" evidence="2">
    <location>
        <begin position="138"/>
        <end position="154"/>
    </location>
</feature>
<dbReference type="EMBL" id="CP111028">
    <property type="protein sequence ID" value="WAR30536.1"/>
    <property type="molecule type" value="Genomic_DNA"/>
</dbReference>
<dbReference type="Gene3D" id="3.30.160.20">
    <property type="match status" value="1"/>
</dbReference>
<feature type="compositionally biased region" description="Basic and acidic residues" evidence="2">
    <location>
        <begin position="742"/>
        <end position="753"/>
    </location>
</feature>
<accession>A0ABY7GHA7</accession>
<feature type="compositionally biased region" description="Gly residues" evidence="2">
    <location>
        <begin position="47"/>
        <end position="64"/>
    </location>
</feature>
<dbReference type="InterPro" id="IPR014720">
    <property type="entry name" value="dsRBD_dom"/>
</dbReference>
<feature type="compositionally biased region" description="Basic residues" evidence="2">
    <location>
        <begin position="117"/>
        <end position="127"/>
    </location>
</feature>
<protein>
    <recommendedName>
        <fullName evidence="3">DRBM domain-containing protein</fullName>
    </recommendedName>
</protein>
<dbReference type="Proteomes" id="UP001164746">
    <property type="component" value="Chromosome 17"/>
</dbReference>
<dbReference type="SUPFAM" id="SSF54768">
    <property type="entry name" value="dsRNA-binding domain-like"/>
    <property type="match status" value="1"/>
</dbReference>
<evidence type="ECO:0000313" key="4">
    <source>
        <dbReference type="EMBL" id="WAR30536.1"/>
    </source>
</evidence>
<gene>
    <name evidence="4" type="ORF">MAR_033078</name>
</gene>
<dbReference type="InterPro" id="IPR000014">
    <property type="entry name" value="PAS"/>
</dbReference>
<sequence>MSGFPQPMKRPYPGDWGAPPRPPKDPRAPDSGYPPAYPPQAGAWGSAAGGYGGGGYPGSYGGYDYGQKEYSQNWSGYAKQEPPQPAPVAGPPRDESFDFTDDYAAFYGKGTGDRGRGGGRGRGRGRGQRGGPRGGGSTNNTVIQTISATAHGSNRGTGGAMQRGGAQSRGGPQGRGRGRGQDQRGRGGNNRGRGAQRGMPPNHFGRGRGGNQRGGFLPPVHSLAKAQPNLPDLSSMSMAEKADYQAEELTRVAGKAMYTGVLRLNDIFLARAIRPNKKELKQEVFQKGLNVMLSMTVAEIYNMVDPGADAIRDELDRQIKEDEKNPNNAAAKSLIGRGTGLTKKACKHDTYEQTLERLKTKTMAQLSESAPEIKIEEDEAMFPAVGSGKDKLTNMSLEQRFHNLLTALLGSSGFRGPTNNVQSTIDVQALQNGLVPMLIFRHEDENNKDTNRNTIIELYIEKILISSSCFSESETQKKKECLTQLYTMAHEVLTTVPAEQILTQHRRTVESNGQALKRFGFAPEELEGRSLDELVIIEHSDWSRDRVRNAFSILQLSCTQNGLLMQWECDCVKNYFRCVISIQKRVVGESYGSNKNHARNLAATDALFKLYETQEMASRLEDHKKWITWKEIQEEAEKLRTAGIGDEPIMKNDEQGNPLPDAFVMKKLKSDVRQYQGEPYLLFYEKLEWPRTVEILKSEEGPYGKFVLVDRSTLPNHATIEKNLVKEIPHIGEELLDAAIEKAEQTPKVEQAPKVEPTTPTKA</sequence>
<keyword evidence="1" id="KW-0694">RNA-binding</keyword>
<feature type="compositionally biased region" description="Gly residues" evidence="2">
    <location>
        <begin position="155"/>
        <end position="175"/>
    </location>
</feature>
<feature type="compositionally biased region" description="Low complexity" evidence="2">
    <location>
        <begin position="29"/>
        <end position="46"/>
    </location>
</feature>
<evidence type="ECO:0000313" key="5">
    <source>
        <dbReference type="Proteomes" id="UP001164746"/>
    </source>
</evidence>
<dbReference type="CDD" id="cd00130">
    <property type="entry name" value="PAS"/>
    <property type="match status" value="1"/>
</dbReference>
<feature type="region of interest" description="Disordered" evidence="2">
    <location>
        <begin position="742"/>
        <end position="763"/>
    </location>
</feature>
<evidence type="ECO:0000256" key="2">
    <source>
        <dbReference type="SAM" id="MobiDB-lite"/>
    </source>
</evidence>
<evidence type="ECO:0000256" key="1">
    <source>
        <dbReference type="PROSITE-ProRule" id="PRU00266"/>
    </source>
</evidence>
<feature type="domain" description="DRBM" evidence="3">
    <location>
        <begin position="576"/>
        <end position="612"/>
    </location>
</feature>
<reference evidence="4" key="1">
    <citation type="submission" date="2022-11" db="EMBL/GenBank/DDBJ databases">
        <title>Centuries of genome instability and evolution in soft-shell clam transmissible cancer (bioRxiv).</title>
        <authorList>
            <person name="Hart S.F.M."/>
            <person name="Yonemitsu M.A."/>
            <person name="Giersch R.M."/>
            <person name="Beal B.F."/>
            <person name="Arriagada G."/>
            <person name="Davis B.W."/>
            <person name="Ostrander E.A."/>
            <person name="Goff S.P."/>
            <person name="Metzger M.J."/>
        </authorList>
    </citation>
    <scope>NUCLEOTIDE SEQUENCE</scope>
    <source>
        <strain evidence="4">MELC-2E11</strain>
        <tissue evidence="4">Siphon/mantle</tissue>
    </source>
</reference>